<dbReference type="EMBL" id="VOIH02000006">
    <property type="protein sequence ID" value="KAF3443846.1"/>
    <property type="molecule type" value="Genomic_DNA"/>
</dbReference>
<comment type="subcellular location">
    <subcellularLocation>
        <location evidence="1">Plastid</location>
        <location evidence="1">Chloroplast inner membrane</location>
        <topology evidence="1">Multi-pass membrane protein</topology>
    </subcellularLocation>
    <subcellularLocation>
        <location evidence="7">Plastid</location>
        <location evidence="7">Chloroplast membrane</location>
        <topology evidence="7">Multi-pass membrane protein</topology>
    </subcellularLocation>
</comment>
<dbReference type="Pfam" id="PF16166">
    <property type="entry name" value="TIC20"/>
    <property type="match status" value="1"/>
</dbReference>
<accession>A0A8K0H182</accession>
<comment type="function">
    <text evidence="7">Involved in protein precursor import into chloroplasts.</text>
</comment>
<comment type="caution">
    <text evidence="7">Lacks conserved residue(s) required for the propagation of feature annotation.</text>
</comment>
<dbReference type="PANTHER" id="PTHR33510">
    <property type="entry name" value="PROTEIN TIC 20-II, CHLOROPLASTIC"/>
    <property type="match status" value="1"/>
</dbReference>
<name>A0A8K0H182_9ROSA</name>
<keyword evidence="7" id="KW-0150">Chloroplast</keyword>
<feature type="transmembrane region" description="Helical" evidence="7">
    <location>
        <begin position="243"/>
        <end position="262"/>
    </location>
</feature>
<proteinExistence type="inferred from homology"/>
<keyword evidence="4" id="KW-1001">Plastid inner membrane</keyword>
<sequence length="290" mass="33395">MVMPAQSCLAGFKPTIPLLAPHGTLRYKDAILERHNKTSRIAFEYNPNVKPICSSSKISRKSHMKLDSVFPKGTPFLTVSDPSSSFLSGDQGAMKDVIPMLPRRRRFSKQAQAHNNIFGDTHLPALTEKPKWWMRTLACVPYLVALKMSDTGFYLQRFLESHEKLEDVIYFIPGAVNRLPTWFPMLYCYFAYIGVVKNENFPHYFRYHMMMAMLLEIALQIVWYSSNFVPLIHFKGTFGVQYWAAVGFIYILILLECIRCALGGKYVEIPFLRESAITQTKYTTKGFKLF</sequence>
<keyword evidence="7" id="KW-0934">Plastid</keyword>
<dbReference type="OrthoDB" id="602284at2759"/>
<comment type="similarity">
    <text evidence="2 7">Belongs to the Tic20 family.</text>
</comment>
<keyword evidence="5 7" id="KW-1133">Transmembrane helix</keyword>
<protein>
    <recommendedName>
        <fullName evidence="7">Protein TIC 20</fullName>
    </recommendedName>
</protein>
<reference evidence="8" key="1">
    <citation type="submission" date="2020-03" db="EMBL/GenBank/DDBJ databases">
        <title>A high-quality chromosome-level genome assembly of a woody plant with both climbing and erect habits, Rhamnella rubrinervis.</title>
        <authorList>
            <person name="Lu Z."/>
            <person name="Yang Y."/>
            <person name="Zhu X."/>
            <person name="Sun Y."/>
        </authorList>
    </citation>
    <scope>NUCLEOTIDE SEQUENCE</scope>
    <source>
        <strain evidence="8">BYM</strain>
        <tissue evidence="8">Leaf</tissue>
    </source>
</reference>
<keyword evidence="6 7" id="KW-0472">Membrane</keyword>
<keyword evidence="9" id="KW-1185">Reference proteome</keyword>
<evidence type="ECO:0000256" key="7">
    <source>
        <dbReference type="RuleBase" id="RU367003"/>
    </source>
</evidence>
<evidence type="ECO:0000313" key="9">
    <source>
        <dbReference type="Proteomes" id="UP000796880"/>
    </source>
</evidence>
<evidence type="ECO:0000256" key="1">
    <source>
        <dbReference type="ARBA" id="ARBA00004478"/>
    </source>
</evidence>
<dbReference type="GO" id="GO:0009706">
    <property type="term" value="C:chloroplast inner membrane"/>
    <property type="evidence" value="ECO:0007669"/>
    <property type="project" value="UniProtKB-SubCell"/>
</dbReference>
<evidence type="ECO:0000313" key="8">
    <source>
        <dbReference type="EMBL" id="KAF3443846.1"/>
    </source>
</evidence>
<gene>
    <name evidence="8" type="ORF">FNV43_RR13536</name>
</gene>
<comment type="caution">
    <text evidence="8">The sequence shown here is derived from an EMBL/GenBank/DDBJ whole genome shotgun (WGS) entry which is preliminary data.</text>
</comment>
<dbReference type="Proteomes" id="UP000796880">
    <property type="component" value="Unassembled WGS sequence"/>
</dbReference>
<evidence type="ECO:0000256" key="2">
    <source>
        <dbReference type="ARBA" id="ARBA00009596"/>
    </source>
</evidence>
<dbReference type="PANTHER" id="PTHR33510:SF12">
    <property type="entry name" value="PROTEIN TIC 20-IV, CHLOROPLASTIC"/>
    <property type="match status" value="1"/>
</dbReference>
<evidence type="ECO:0000256" key="3">
    <source>
        <dbReference type="ARBA" id="ARBA00022692"/>
    </source>
</evidence>
<dbReference type="AlphaFoldDB" id="A0A8K0H182"/>
<evidence type="ECO:0000256" key="4">
    <source>
        <dbReference type="ARBA" id="ARBA00022780"/>
    </source>
</evidence>
<feature type="transmembrane region" description="Helical" evidence="7">
    <location>
        <begin position="168"/>
        <end position="192"/>
    </location>
</feature>
<organism evidence="8 9">
    <name type="scientific">Rhamnella rubrinervis</name>
    <dbReference type="NCBI Taxonomy" id="2594499"/>
    <lineage>
        <taxon>Eukaryota</taxon>
        <taxon>Viridiplantae</taxon>
        <taxon>Streptophyta</taxon>
        <taxon>Embryophyta</taxon>
        <taxon>Tracheophyta</taxon>
        <taxon>Spermatophyta</taxon>
        <taxon>Magnoliopsida</taxon>
        <taxon>eudicotyledons</taxon>
        <taxon>Gunneridae</taxon>
        <taxon>Pentapetalae</taxon>
        <taxon>rosids</taxon>
        <taxon>fabids</taxon>
        <taxon>Rosales</taxon>
        <taxon>Rhamnaceae</taxon>
        <taxon>rhamnoid group</taxon>
        <taxon>Rhamneae</taxon>
        <taxon>Rhamnella</taxon>
    </lineage>
</organism>
<evidence type="ECO:0000256" key="6">
    <source>
        <dbReference type="ARBA" id="ARBA00023136"/>
    </source>
</evidence>
<evidence type="ECO:0000256" key="5">
    <source>
        <dbReference type="ARBA" id="ARBA00022989"/>
    </source>
</evidence>
<feature type="transmembrane region" description="Helical" evidence="7">
    <location>
        <begin position="204"/>
        <end position="223"/>
    </location>
</feature>
<dbReference type="InterPro" id="IPR005691">
    <property type="entry name" value="Tic20"/>
</dbReference>
<keyword evidence="3 7" id="KW-0812">Transmembrane</keyword>